<organism evidence="1 2">
    <name type="scientific">Candidatus Danuiimicrobium aquiferis</name>
    <dbReference type="NCBI Taxonomy" id="1801832"/>
    <lineage>
        <taxon>Bacteria</taxon>
        <taxon>Pseudomonadati</taxon>
        <taxon>Candidatus Omnitrophota</taxon>
        <taxon>Candidatus Danuiimicrobium</taxon>
    </lineage>
</organism>
<protein>
    <recommendedName>
        <fullName evidence="3">DUF4258 domain-containing protein</fullName>
    </recommendedName>
</protein>
<dbReference type="EMBL" id="MHFR01000047">
    <property type="protein sequence ID" value="OGW96868.1"/>
    <property type="molecule type" value="Genomic_DNA"/>
</dbReference>
<evidence type="ECO:0008006" key="3">
    <source>
        <dbReference type="Google" id="ProtNLM"/>
    </source>
</evidence>
<dbReference type="Proteomes" id="UP000178187">
    <property type="component" value="Unassembled WGS sequence"/>
</dbReference>
<gene>
    <name evidence="1" type="ORF">A3G33_00350</name>
</gene>
<evidence type="ECO:0000313" key="1">
    <source>
        <dbReference type="EMBL" id="OGW96868.1"/>
    </source>
</evidence>
<reference evidence="1 2" key="1">
    <citation type="journal article" date="2016" name="Nat. Commun.">
        <title>Thousands of microbial genomes shed light on interconnected biogeochemical processes in an aquifer system.</title>
        <authorList>
            <person name="Anantharaman K."/>
            <person name="Brown C.T."/>
            <person name="Hug L.A."/>
            <person name="Sharon I."/>
            <person name="Castelle C.J."/>
            <person name="Probst A.J."/>
            <person name="Thomas B.C."/>
            <person name="Singh A."/>
            <person name="Wilkins M.J."/>
            <person name="Karaoz U."/>
            <person name="Brodie E.L."/>
            <person name="Williams K.H."/>
            <person name="Hubbard S.S."/>
            <person name="Banfield J.F."/>
        </authorList>
    </citation>
    <scope>NUCLEOTIDE SEQUENCE [LARGE SCALE GENOMIC DNA]</scope>
</reference>
<dbReference type="AlphaFoldDB" id="A0A1G1KV79"/>
<accession>A0A1G1KV79</accession>
<comment type="caution">
    <text evidence="1">The sequence shown here is derived from an EMBL/GenBank/DDBJ whole genome shotgun (WGS) entry which is preliminary data.</text>
</comment>
<name>A0A1G1KV79_9BACT</name>
<evidence type="ECO:0000313" key="2">
    <source>
        <dbReference type="Proteomes" id="UP000178187"/>
    </source>
</evidence>
<sequence length="83" mass="9789">MCCLADFLAGNRYRVDEQMVRCVLQNPEQSEEVRKGRIVVQSHMTMEAKVCLIHIFVDTDRHPAEVVTAYRTSKTEKYWRNTR</sequence>
<proteinExistence type="predicted"/>